<sequence length="133" mass="15423">MPKKTLKAGRFTVENESFPKMKLFVLVSSFFTAECYLYEWKHSRIKPVAQSPFTYLPLKTSAYCWQGNTLHKHQKSLLAEHGLDNKDLVQFLYLQQSGHYVLNRILVLVSQPHFLPPGCTFFGPSRLSEKEKD</sequence>
<protein>
    <submittedName>
        <fullName evidence="1">Uncharacterized protein</fullName>
    </submittedName>
</protein>
<reference evidence="1 2" key="1">
    <citation type="submission" date="2021-06" db="EMBL/GenBank/DDBJ databases">
        <authorList>
            <person name="Palmer J.M."/>
        </authorList>
    </citation>
    <scope>NUCLEOTIDE SEQUENCE [LARGE SCALE GENOMIC DNA]</scope>
    <source>
        <strain evidence="1 2">AS_MEX2019</strain>
        <tissue evidence="1">Muscle</tissue>
    </source>
</reference>
<dbReference type="Proteomes" id="UP001469553">
    <property type="component" value="Unassembled WGS sequence"/>
</dbReference>
<organism evidence="1 2">
    <name type="scientific">Ameca splendens</name>
    <dbReference type="NCBI Taxonomy" id="208324"/>
    <lineage>
        <taxon>Eukaryota</taxon>
        <taxon>Metazoa</taxon>
        <taxon>Chordata</taxon>
        <taxon>Craniata</taxon>
        <taxon>Vertebrata</taxon>
        <taxon>Euteleostomi</taxon>
        <taxon>Actinopterygii</taxon>
        <taxon>Neopterygii</taxon>
        <taxon>Teleostei</taxon>
        <taxon>Neoteleostei</taxon>
        <taxon>Acanthomorphata</taxon>
        <taxon>Ovalentaria</taxon>
        <taxon>Atherinomorphae</taxon>
        <taxon>Cyprinodontiformes</taxon>
        <taxon>Goodeidae</taxon>
        <taxon>Ameca</taxon>
    </lineage>
</organism>
<keyword evidence="2" id="KW-1185">Reference proteome</keyword>
<comment type="caution">
    <text evidence="1">The sequence shown here is derived from an EMBL/GenBank/DDBJ whole genome shotgun (WGS) entry which is preliminary data.</text>
</comment>
<proteinExistence type="predicted"/>
<evidence type="ECO:0000313" key="1">
    <source>
        <dbReference type="EMBL" id="MEQ2299880.1"/>
    </source>
</evidence>
<name>A0ABV0Z1Z2_9TELE</name>
<dbReference type="EMBL" id="JAHRIP010048603">
    <property type="protein sequence ID" value="MEQ2299880.1"/>
    <property type="molecule type" value="Genomic_DNA"/>
</dbReference>
<gene>
    <name evidence="1" type="ORF">AMECASPLE_019524</name>
</gene>
<accession>A0ABV0Z1Z2</accession>
<evidence type="ECO:0000313" key="2">
    <source>
        <dbReference type="Proteomes" id="UP001469553"/>
    </source>
</evidence>